<accession>A0A6J6MH59</accession>
<dbReference type="AlphaFoldDB" id="A0A6J6MH59"/>
<reference evidence="1" key="1">
    <citation type="submission" date="2020-05" db="EMBL/GenBank/DDBJ databases">
        <authorList>
            <person name="Chiriac C."/>
            <person name="Salcher M."/>
            <person name="Ghai R."/>
            <person name="Kavagutti S V."/>
        </authorList>
    </citation>
    <scope>NUCLEOTIDE SEQUENCE</scope>
</reference>
<proteinExistence type="predicted"/>
<sequence length="89" mass="9652">MPRLLASIIRFSIWSDMPRPCLPPTELASFISATESLNSLPLIETGRPCTNPIRTSSLSIETLESQNLTPMIGSTISIEVSSNSKVFAS</sequence>
<gene>
    <name evidence="1" type="ORF">UFOPK2312_00706</name>
</gene>
<organism evidence="1">
    <name type="scientific">freshwater metagenome</name>
    <dbReference type="NCBI Taxonomy" id="449393"/>
    <lineage>
        <taxon>unclassified sequences</taxon>
        <taxon>metagenomes</taxon>
        <taxon>ecological metagenomes</taxon>
    </lineage>
</organism>
<name>A0A6J6MH59_9ZZZZ</name>
<protein>
    <submittedName>
        <fullName evidence="1">Unannotated protein</fullName>
    </submittedName>
</protein>
<evidence type="ECO:0000313" key="1">
    <source>
        <dbReference type="EMBL" id="CAB4673527.1"/>
    </source>
</evidence>
<dbReference type="EMBL" id="CAEZWY010000070">
    <property type="protein sequence ID" value="CAB4673527.1"/>
    <property type="molecule type" value="Genomic_DNA"/>
</dbReference>